<organism evidence="3 4">
    <name type="scientific">Stylosanthes scabra</name>
    <dbReference type="NCBI Taxonomy" id="79078"/>
    <lineage>
        <taxon>Eukaryota</taxon>
        <taxon>Viridiplantae</taxon>
        <taxon>Streptophyta</taxon>
        <taxon>Embryophyta</taxon>
        <taxon>Tracheophyta</taxon>
        <taxon>Spermatophyta</taxon>
        <taxon>Magnoliopsida</taxon>
        <taxon>eudicotyledons</taxon>
        <taxon>Gunneridae</taxon>
        <taxon>Pentapetalae</taxon>
        <taxon>rosids</taxon>
        <taxon>fabids</taxon>
        <taxon>Fabales</taxon>
        <taxon>Fabaceae</taxon>
        <taxon>Papilionoideae</taxon>
        <taxon>50 kb inversion clade</taxon>
        <taxon>dalbergioids sensu lato</taxon>
        <taxon>Dalbergieae</taxon>
        <taxon>Pterocarpus clade</taxon>
        <taxon>Stylosanthes</taxon>
    </lineage>
</organism>
<protein>
    <submittedName>
        <fullName evidence="3">Uncharacterized protein</fullName>
    </submittedName>
</protein>
<name>A0ABU6XE86_9FABA</name>
<evidence type="ECO:0000256" key="2">
    <source>
        <dbReference type="SAM" id="MobiDB-lite"/>
    </source>
</evidence>
<evidence type="ECO:0000313" key="3">
    <source>
        <dbReference type="EMBL" id="MED6195080.1"/>
    </source>
</evidence>
<dbReference type="Proteomes" id="UP001341840">
    <property type="component" value="Unassembled WGS sequence"/>
</dbReference>
<dbReference type="EMBL" id="JASCZI010211610">
    <property type="protein sequence ID" value="MED6195080.1"/>
    <property type="molecule type" value="Genomic_DNA"/>
</dbReference>
<evidence type="ECO:0000256" key="1">
    <source>
        <dbReference type="SAM" id="Coils"/>
    </source>
</evidence>
<reference evidence="3 4" key="1">
    <citation type="journal article" date="2023" name="Plants (Basel)">
        <title>Bridging the Gap: Combining Genomics and Transcriptomics Approaches to Understand Stylosanthes scabra, an Orphan Legume from the Brazilian Caatinga.</title>
        <authorList>
            <person name="Ferreira-Neto J.R.C."/>
            <person name="da Silva M.D."/>
            <person name="Binneck E."/>
            <person name="de Melo N.F."/>
            <person name="da Silva R.H."/>
            <person name="de Melo A.L.T.M."/>
            <person name="Pandolfi V."/>
            <person name="Bustamante F.O."/>
            <person name="Brasileiro-Vidal A.C."/>
            <person name="Benko-Iseppon A.M."/>
        </authorList>
    </citation>
    <scope>NUCLEOTIDE SEQUENCE [LARGE SCALE GENOMIC DNA]</scope>
    <source>
        <tissue evidence="3">Leaves</tissue>
    </source>
</reference>
<sequence length="251" mass="28637">MHFANNRVTKRSHSSTAWVQSQSCISVDRATTQYHLAESKLRLKLEFQVSGPGPRLFEGPTSTYMRKEQLKHKTPISIRISLEFRIVLRDQELEGIDHSGDEQHRSHQYQNNQYEELDLNTNPNGNTGVEDANMNSGAAQNGGLQPRVTILETRRIQSTVNSCWSGGNSLNRDQRRTPPPRPFGGIGSNEHRISQELRHCMQSVEHKVQELRRENERLLLHTSFHISIAFSTWTETPSYQFGGNTYLVGRG</sequence>
<gene>
    <name evidence="3" type="ORF">PIB30_034624</name>
</gene>
<keyword evidence="1" id="KW-0175">Coiled coil</keyword>
<comment type="caution">
    <text evidence="3">The sequence shown here is derived from an EMBL/GenBank/DDBJ whole genome shotgun (WGS) entry which is preliminary data.</text>
</comment>
<feature type="coiled-coil region" evidence="1">
    <location>
        <begin position="194"/>
        <end position="221"/>
    </location>
</feature>
<keyword evidence="4" id="KW-1185">Reference proteome</keyword>
<accession>A0ABU6XE86</accession>
<proteinExistence type="predicted"/>
<feature type="region of interest" description="Disordered" evidence="2">
    <location>
        <begin position="164"/>
        <end position="187"/>
    </location>
</feature>
<evidence type="ECO:0000313" key="4">
    <source>
        <dbReference type="Proteomes" id="UP001341840"/>
    </source>
</evidence>